<dbReference type="GO" id="GO:0045202">
    <property type="term" value="C:synapse"/>
    <property type="evidence" value="ECO:0007669"/>
    <property type="project" value="UniProtKB-SubCell"/>
</dbReference>
<dbReference type="InterPro" id="IPR033522">
    <property type="entry name" value="IA-2/IA-2_beta"/>
</dbReference>
<evidence type="ECO:0000256" key="6">
    <source>
        <dbReference type="ARBA" id="ARBA00023136"/>
    </source>
</evidence>
<evidence type="ECO:0000256" key="13">
    <source>
        <dbReference type="SAM" id="Phobius"/>
    </source>
</evidence>
<keyword evidence="17" id="KW-1185">Reference proteome</keyword>
<protein>
    <submittedName>
        <fullName evidence="16">Protein tyrosine phosphatase receptor type N</fullName>
    </submittedName>
</protein>
<dbReference type="PANTHER" id="PTHR46106:SF1">
    <property type="entry name" value="RECEPTOR-TYPE TYROSINE-PROTEIN PHOSPHATASE-LIKE N"/>
    <property type="match status" value="1"/>
</dbReference>
<keyword evidence="4 13" id="KW-1133">Transmembrane helix</keyword>
<evidence type="ECO:0000256" key="3">
    <source>
        <dbReference type="ARBA" id="ARBA00022729"/>
    </source>
</evidence>
<dbReference type="InterPro" id="IPR029403">
    <property type="entry name" value="RESP18_dom"/>
</dbReference>
<feature type="domain" description="Tyrosine specific protein phosphatases" evidence="15">
    <location>
        <begin position="470"/>
        <end position="520"/>
    </location>
</feature>
<accession>A0A8D0AYT2</accession>
<dbReference type="SMART" id="SM00404">
    <property type="entry name" value="PTPc_motif"/>
    <property type="match status" value="1"/>
</dbReference>
<feature type="transmembrane region" description="Helical" evidence="13">
    <location>
        <begin position="139"/>
        <end position="163"/>
    </location>
</feature>
<keyword evidence="7" id="KW-0675">Receptor</keyword>
<evidence type="ECO:0000256" key="12">
    <source>
        <dbReference type="SAM" id="MobiDB-lite"/>
    </source>
</evidence>
<evidence type="ECO:0000313" key="17">
    <source>
        <dbReference type="Proteomes" id="UP000694568"/>
    </source>
</evidence>
<dbReference type="GeneTree" id="ENSGT00940000154095"/>
<dbReference type="GO" id="GO:0035773">
    <property type="term" value="P:insulin secretion involved in cellular response to glucose stimulus"/>
    <property type="evidence" value="ECO:0007669"/>
    <property type="project" value="TreeGrafter"/>
</dbReference>
<reference evidence="16" key="1">
    <citation type="submission" date="2025-08" db="UniProtKB">
        <authorList>
            <consortium name="Ensembl"/>
        </authorList>
    </citation>
    <scope>IDENTIFICATION</scope>
</reference>
<keyword evidence="9" id="KW-0968">Cytoplasmic vesicle</keyword>
<dbReference type="Ensembl" id="ENSSLUT00000063003.1">
    <property type="protein sequence ID" value="ENSSLUP00000061276.1"/>
    <property type="gene ID" value="ENSSLUG00000026093.1"/>
</dbReference>
<organism evidence="16 17">
    <name type="scientific">Sander lucioperca</name>
    <name type="common">Pike-perch</name>
    <name type="synonym">Perca lucioperca</name>
    <dbReference type="NCBI Taxonomy" id="283035"/>
    <lineage>
        <taxon>Eukaryota</taxon>
        <taxon>Metazoa</taxon>
        <taxon>Chordata</taxon>
        <taxon>Craniata</taxon>
        <taxon>Vertebrata</taxon>
        <taxon>Euteleostomi</taxon>
        <taxon>Actinopterygii</taxon>
        <taxon>Neopterygii</taxon>
        <taxon>Teleostei</taxon>
        <taxon>Neoteleostei</taxon>
        <taxon>Acanthomorphata</taxon>
        <taxon>Eupercaria</taxon>
        <taxon>Perciformes</taxon>
        <taxon>Percoidei</taxon>
        <taxon>Percidae</taxon>
        <taxon>Luciopercinae</taxon>
        <taxon>Sander</taxon>
    </lineage>
</organism>
<dbReference type="Pfam" id="PF00102">
    <property type="entry name" value="Y_phosphatase"/>
    <property type="match status" value="1"/>
</dbReference>
<dbReference type="Proteomes" id="UP000694568">
    <property type="component" value="Unplaced"/>
</dbReference>
<dbReference type="PRINTS" id="PR00700">
    <property type="entry name" value="PRTYPHPHTASE"/>
</dbReference>
<evidence type="ECO:0000256" key="7">
    <source>
        <dbReference type="ARBA" id="ARBA00023170"/>
    </source>
</evidence>
<dbReference type="SMART" id="SM01305">
    <property type="entry name" value="RESP18"/>
    <property type="match status" value="1"/>
</dbReference>
<evidence type="ECO:0000256" key="4">
    <source>
        <dbReference type="ARBA" id="ARBA00022989"/>
    </source>
</evidence>
<dbReference type="InterPro" id="IPR021613">
    <property type="entry name" value="Receptor_IA-2_dom"/>
</dbReference>
<dbReference type="InterPro" id="IPR038112">
    <property type="entry name" value="Receptor_IA-2_ectodomain_sf"/>
</dbReference>
<dbReference type="PANTHER" id="PTHR46106">
    <property type="entry name" value="IA-2 PROTEIN TYROSINE PHOSPHATASE, ISOFORM C"/>
    <property type="match status" value="1"/>
</dbReference>
<dbReference type="InterPro" id="IPR000387">
    <property type="entry name" value="Tyr_Pase_dom"/>
</dbReference>
<keyword evidence="6 13" id="KW-0472">Membrane</keyword>
<comment type="similarity">
    <text evidence="10">Belongs to the protein-tyrosine phosphatase family. Receptor class 8 subfamily.</text>
</comment>
<dbReference type="InterPro" id="IPR003595">
    <property type="entry name" value="Tyr_Pase_cat"/>
</dbReference>
<dbReference type="Gene3D" id="3.90.190.10">
    <property type="entry name" value="Protein tyrosine phosphatase superfamily"/>
    <property type="match status" value="1"/>
</dbReference>
<evidence type="ECO:0000256" key="1">
    <source>
        <dbReference type="ARBA" id="ARBA00004212"/>
    </source>
</evidence>
<evidence type="ECO:0000313" key="16">
    <source>
        <dbReference type="Ensembl" id="ENSSLUP00000061276.1"/>
    </source>
</evidence>
<dbReference type="InterPro" id="IPR000242">
    <property type="entry name" value="PTP_cat"/>
</dbReference>
<dbReference type="GO" id="GO:0030658">
    <property type="term" value="C:transport vesicle membrane"/>
    <property type="evidence" value="ECO:0007669"/>
    <property type="project" value="UniProtKB-SubCell"/>
</dbReference>
<dbReference type="PROSITE" id="PS50055">
    <property type="entry name" value="TYR_PHOSPHATASE_PTP"/>
    <property type="match status" value="1"/>
</dbReference>
<name>A0A8D0AYT2_SANLU</name>
<keyword evidence="8" id="KW-0325">Glycoprotein</keyword>
<keyword evidence="5" id="KW-0770">Synapse</keyword>
<sequence>QVSVPVLHRLQEVLKDLMVQGLTWKDDVTQAIIGRELSRVPTVGSKSHEKSPKHTVCNSRLDLLLCLVLCSVVGPAITFRIRPNSKNLTAADVAEKAVAEKNFLESETGLKVLQSGVGERNDGKSMPLATRVQPSGSRAVFATLVAMACIGSILVAAMTVACLRHHAHRLAVKKLGLGPEGGTFNHQEYQDLCRQHMASKGAFGRLEAAALADSRVSSVSSQFSDGAQPSPSSHSSTPSWCEEPAQANMDISTGHMILAYMEDHLRNKDRLMKEWEALCSYQAEPSTVSVAQSDANAKKNRCPDSVPYDHSRVKLKAEVNPSRSDYINASTIIEHDPRMPAYIATQGPLSHTISDFWQMVWENGCTVIVMMTALVEDGEKQCDRYWPDEGSSLYHIYEVNLVSEHIWCNDFLVRSFYLKNVQTQETRTLTQFHFLSWPAQGIPTSTRPLLDFRTRRYLYSLKFALCCFHSDGTGRSGTYILIDMVLNRMAKGVKEIDIAATLEHVRDQRPGMVRTKDQFEFALTAVAEEVNAILKALPQ</sequence>
<evidence type="ECO:0000256" key="2">
    <source>
        <dbReference type="ARBA" id="ARBA00022692"/>
    </source>
</evidence>
<evidence type="ECO:0000256" key="9">
    <source>
        <dbReference type="ARBA" id="ARBA00023329"/>
    </source>
</evidence>
<feature type="domain" description="Tyrosine-protein phosphatase" evidence="14">
    <location>
        <begin position="271"/>
        <end position="529"/>
    </location>
</feature>
<dbReference type="GO" id="GO:0030141">
    <property type="term" value="C:secretory granule"/>
    <property type="evidence" value="ECO:0007669"/>
    <property type="project" value="InterPro"/>
</dbReference>
<proteinExistence type="inferred from homology"/>
<feature type="region of interest" description="Disordered" evidence="12">
    <location>
        <begin position="220"/>
        <end position="242"/>
    </location>
</feature>
<dbReference type="Gene3D" id="3.30.70.2470">
    <property type="entry name" value="Protein-tyrosine phosphatase receptor IA-2 ectodomain"/>
    <property type="match status" value="1"/>
</dbReference>
<dbReference type="GO" id="GO:0051046">
    <property type="term" value="P:regulation of secretion"/>
    <property type="evidence" value="ECO:0007669"/>
    <property type="project" value="TreeGrafter"/>
</dbReference>
<evidence type="ECO:0000259" key="14">
    <source>
        <dbReference type="PROSITE" id="PS50055"/>
    </source>
</evidence>
<keyword evidence="2 13" id="KW-0812">Transmembrane</keyword>
<keyword evidence="3" id="KW-0732">Signal</keyword>
<evidence type="ECO:0000256" key="11">
    <source>
        <dbReference type="ARBA" id="ARBA00034103"/>
    </source>
</evidence>
<feature type="compositionally biased region" description="Low complexity" evidence="12">
    <location>
        <begin position="220"/>
        <end position="239"/>
    </location>
</feature>
<dbReference type="SMART" id="SM00194">
    <property type="entry name" value="PTPc"/>
    <property type="match status" value="1"/>
</dbReference>
<evidence type="ECO:0000259" key="15">
    <source>
        <dbReference type="PROSITE" id="PS50056"/>
    </source>
</evidence>
<dbReference type="PROSITE" id="PS50056">
    <property type="entry name" value="TYR_PHOSPHATASE_2"/>
    <property type="match status" value="1"/>
</dbReference>
<evidence type="ECO:0000256" key="5">
    <source>
        <dbReference type="ARBA" id="ARBA00023018"/>
    </source>
</evidence>
<dbReference type="GO" id="GO:0004725">
    <property type="term" value="F:protein tyrosine phosphatase activity"/>
    <property type="evidence" value="ECO:0007669"/>
    <property type="project" value="InterPro"/>
</dbReference>
<dbReference type="Pfam" id="PF11548">
    <property type="entry name" value="Receptor_IA-2"/>
    <property type="match status" value="1"/>
</dbReference>
<dbReference type="InterPro" id="IPR029021">
    <property type="entry name" value="Prot-tyrosine_phosphatase-like"/>
</dbReference>
<comment type="subcellular location">
    <subcellularLocation>
        <location evidence="1">Cytoplasmic vesicle</location>
        <location evidence="1">Secretory vesicle membrane</location>
        <topology evidence="1">Single-pass type I membrane protein</topology>
    </subcellularLocation>
    <subcellularLocation>
        <location evidence="11">Synapse</location>
    </subcellularLocation>
</comment>
<dbReference type="Pfam" id="PF14948">
    <property type="entry name" value="RESP18"/>
    <property type="match status" value="1"/>
</dbReference>
<dbReference type="AlphaFoldDB" id="A0A8D0AYT2"/>
<dbReference type="SUPFAM" id="SSF52799">
    <property type="entry name" value="(Phosphotyrosine protein) phosphatases II"/>
    <property type="match status" value="1"/>
</dbReference>
<reference evidence="16" key="2">
    <citation type="submission" date="2025-09" db="UniProtKB">
        <authorList>
            <consortium name="Ensembl"/>
        </authorList>
    </citation>
    <scope>IDENTIFICATION</scope>
</reference>
<dbReference type="FunFam" id="3.90.190.10:FF:000017">
    <property type="entry name" value="receptor-type tyrosine-protein phosphatase-like N isoform X2"/>
    <property type="match status" value="1"/>
</dbReference>
<evidence type="ECO:0000256" key="10">
    <source>
        <dbReference type="ARBA" id="ARBA00025723"/>
    </source>
</evidence>
<evidence type="ECO:0000256" key="8">
    <source>
        <dbReference type="ARBA" id="ARBA00023180"/>
    </source>
</evidence>